<comment type="caution">
    <text evidence="2">The sequence shown here is derived from an EMBL/GenBank/DDBJ whole genome shotgun (WGS) entry which is preliminary data.</text>
</comment>
<reference evidence="2 3" key="1">
    <citation type="journal article" date="2015" name="Genome Announc.">
        <title>Genome Assemblies of Three Soil-Associated Devosia species: D. insulae, D. limi, and D. soli.</title>
        <authorList>
            <person name="Hassan Y.I."/>
            <person name="Lepp D."/>
            <person name="Zhou T."/>
        </authorList>
    </citation>
    <scope>NUCLEOTIDE SEQUENCE [LARGE SCALE GENOMIC DNA]</scope>
    <source>
        <strain evidence="2 3">DS-56</strain>
    </source>
</reference>
<gene>
    <name evidence="2" type="ORF">VW23_014080</name>
</gene>
<dbReference type="AlphaFoldDB" id="A0A1E5XTM5"/>
<evidence type="ECO:0000256" key="1">
    <source>
        <dbReference type="SAM" id="SignalP"/>
    </source>
</evidence>
<accession>A0A1E5XTM5</accession>
<dbReference type="Proteomes" id="UP000095463">
    <property type="component" value="Unassembled WGS sequence"/>
</dbReference>
<dbReference type="RefSeq" id="WP_069908941.1">
    <property type="nucleotide sequence ID" value="NZ_LAJE02000115.1"/>
</dbReference>
<organism evidence="2 3">
    <name type="scientific">Devosia insulae DS-56</name>
    <dbReference type="NCBI Taxonomy" id="1116389"/>
    <lineage>
        <taxon>Bacteria</taxon>
        <taxon>Pseudomonadati</taxon>
        <taxon>Pseudomonadota</taxon>
        <taxon>Alphaproteobacteria</taxon>
        <taxon>Hyphomicrobiales</taxon>
        <taxon>Devosiaceae</taxon>
        <taxon>Devosia</taxon>
    </lineage>
</organism>
<evidence type="ECO:0000313" key="2">
    <source>
        <dbReference type="EMBL" id="OEO31884.1"/>
    </source>
</evidence>
<dbReference type="EMBL" id="LAJE02000115">
    <property type="protein sequence ID" value="OEO31884.1"/>
    <property type="molecule type" value="Genomic_DNA"/>
</dbReference>
<evidence type="ECO:0008006" key="4">
    <source>
        <dbReference type="Google" id="ProtNLM"/>
    </source>
</evidence>
<proteinExistence type="predicted"/>
<keyword evidence="1" id="KW-0732">Signal</keyword>
<feature type="chain" id="PRO_5009190517" description="DUF2946 domain-containing protein" evidence="1">
    <location>
        <begin position="35"/>
        <end position="116"/>
    </location>
</feature>
<keyword evidence="3" id="KW-1185">Reference proteome</keyword>
<sequence length="116" mass="11925">MLNRLRQMGSDTARALVVLALVFLSFAHAPVASAESGALLTASVAASYCGDMPDGDGKAHAPCHACRVGGIDLPPPPTSFTAPLAACEISYFRTASVLAVNSTYISARPRAPPALI</sequence>
<name>A0A1E5XTM5_9HYPH</name>
<evidence type="ECO:0000313" key="3">
    <source>
        <dbReference type="Proteomes" id="UP000095463"/>
    </source>
</evidence>
<protein>
    <recommendedName>
        <fullName evidence="4">DUF2946 domain-containing protein</fullName>
    </recommendedName>
</protein>
<feature type="signal peptide" evidence="1">
    <location>
        <begin position="1"/>
        <end position="34"/>
    </location>
</feature>